<feature type="active site" description="Proton donor" evidence="20">
    <location>
        <position position="234"/>
    </location>
</feature>
<evidence type="ECO:0000256" key="9">
    <source>
        <dbReference type="ARBA" id="ARBA00022618"/>
    </source>
</evidence>
<evidence type="ECO:0000256" key="19">
    <source>
        <dbReference type="ARBA" id="ARBA00048914"/>
    </source>
</evidence>
<dbReference type="InterPro" id="IPR003170">
    <property type="entry name" value="MurB"/>
</dbReference>
<dbReference type="InterPro" id="IPR011601">
    <property type="entry name" value="MurB_C"/>
</dbReference>
<reference evidence="22" key="2">
    <citation type="submission" date="2023-10" db="EMBL/GenBank/DDBJ databases">
        <authorList>
            <person name="Koga R."/>
            <person name="Fukatsu T."/>
        </authorList>
    </citation>
    <scope>NUCLEOTIDE SEQUENCE</scope>
    <source>
        <strain evidence="22">Kw-01</strain>
    </source>
</reference>
<dbReference type="Pfam" id="PF02873">
    <property type="entry name" value="MurB_C"/>
    <property type="match status" value="1"/>
</dbReference>
<dbReference type="Gene3D" id="3.90.78.10">
    <property type="entry name" value="UDP-N-acetylenolpyruvoylglucosamine reductase, C-terminal domain"/>
    <property type="match status" value="1"/>
</dbReference>
<dbReference type="HAMAP" id="MF_00037">
    <property type="entry name" value="MurB"/>
    <property type="match status" value="1"/>
</dbReference>
<evidence type="ECO:0000256" key="1">
    <source>
        <dbReference type="ARBA" id="ARBA00001974"/>
    </source>
</evidence>
<dbReference type="GO" id="GO:0005829">
    <property type="term" value="C:cytosol"/>
    <property type="evidence" value="ECO:0007669"/>
    <property type="project" value="TreeGrafter"/>
</dbReference>
<keyword evidence="10 20" id="KW-0285">Flavoprotein</keyword>
<evidence type="ECO:0000313" key="22">
    <source>
        <dbReference type="EMBL" id="BET44884.1"/>
    </source>
</evidence>
<comment type="catalytic activity">
    <reaction evidence="19 20">
        <text>UDP-N-acetyl-alpha-D-muramate + NADP(+) = UDP-N-acetyl-3-O-(1-carboxyvinyl)-alpha-D-glucosamine + NADPH + H(+)</text>
        <dbReference type="Rhea" id="RHEA:12248"/>
        <dbReference type="ChEBI" id="CHEBI:15378"/>
        <dbReference type="ChEBI" id="CHEBI:57783"/>
        <dbReference type="ChEBI" id="CHEBI:58349"/>
        <dbReference type="ChEBI" id="CHEBI:68483"/>
        <dbReference type="ChEBI" id="CHEBI:70757"/>
        <dbReference type="EC" id="1.3.1.98"/>
    </reaction>
</comment>
<dbReference type="NCBIfam" id="TIGR00179">
    <property type="entry name" value="murB"/>
    <property type="match status" value="1"/>
</dbReference>
<dbReference type="InterPro" id="IPR006094">
    <property type="entry name" value="Oxid_FAD_bind_N"/>
</dbReference>
<dbReference type="EC" id="1.3.1.98" evidence="6 20"/>
<name>A0AAT9G588_9ENTR</name>
<evidence type="ECO:0000256" key="11">
    <source>
        <dbReference type="ARBA" id="ARBA00022827"/>
    </source>
</evidence>
<evidence type="ECO:0000256" key="3">
    <source>
        <dbReference type="ARBA" id="ARBA00004496"/>
    </source>
</evidence>
<keyword evidence="8 20" id="KW-0963">Cytoplasm</keyword>
<proteinExistence type="inferred from homology"/>
<reference evidence="22" key="1">
    <citation type="journal article" date="2023" name="Front. Microbiol.">
        <title>Genome analysis of Candidatus Aschnera chinzeii, the bacterial endosymbiont of the blood-sucking bat fly Penicillidia jenynsii (Insecta: Diptera: Nycteribiidae).</title>
        <authorList>
            <person name="Koga R."/>
            <person name="Moriyama M."/>
            <person name="Nozaki T."/>
            <person name="Fukatsu T."/>
        </authorList>
    </citation>
    <scope>NUCLEOTIDE SEQUENCE</scope>
    <source>
        <strain evidence="22">Kw-01</strain>
    </source>
</reference>
<feature type="active site" evidence="20">
    <location>
        <position position="330"/>
    </location>
</feature>
<evidence type="ECO:0000256" key="5">
    <source>
        <dbReference type="ARBA" id="ARBA00010485"/>
    </source>
</evidence>
<dbReference type="SUPFAM" id="SSF56194">
    <property type="entry name" value="Uridine diphospho-N-Acetylenolpyruvylglucosamine reductase, MurB, C-terminal domain"/>
    <property type="match status" value="1"/>
</dbReference>
<evidence type="ECO:0000256" key="14">
    <source>
        <dbReference type="ARBA" id="ARBA00022984"/>
    </source>
</evidence>
<dbReference type="SUPFAM" id="SSF56176">
    <property type="entry name" value="FAD-binding/transporter-associated domain-like"/>
    <property type="match status" value="1"/>
</dbReference>
<comment type="subcellular location">
    <subcellularLocation>
        <location evidence="3 20">Cytoplasm</location>
    </subcellularLocation>
</comment>
<accession>A0AAT9G588</accession>
<keyword evidence="11 20" id="KW-0274">FAD</keyword>
<keyword evidence="13 20" id="KW-0133">Cell shape</keyword>
<dbReference type="Gene3D" id="3.30.465.10">
    <property type="match status" value="1"/>
</dbReference>
<evidence type="ECO:0000256" key="4">
    <source>
        <dbReference type="ARBA" id="ARBA00004752"/>
    </source>
</evidence>
<organism evidence="22">
    <name type="scientific">Candidatus Aschnera chinzeii</name>
    <dbReference type="NCBI Taxonomy" id="1485666"/>
    <lineage>
        <taxon>Bacteria</taxon>
        <taxon>Pseudomonadati</taxon>
        <taxon>Pseudomonadota</taxon>
        <taxon>Gammaproteobacteria</taxon>
        <taxon>Enterobacterales</taxon>
        <taxon>Enterobacteriaceae</taxon>
        <taxon>Candidatus Aschnera</taxon>
    </lineage>
</organism>
<evidence type="ECO:0000256" key="8">
    <source>
        <dbReference type="ARBA" id="ARBA00022490"/>
    </source>
</evidence>
<dbReference type="PANTHER" id="PTHR21071:SF4">
    <property type="entry name" value="UDP-N-ACETYLENOLPYRUVOYLGLUCOSAMINE REDUCTASE"/>
    <property type="match status" value="1"/>
</dbReference>
<evidence type="ECO:0000256" key="12">
    <source>
        <dbReference type="ARBA" id="ARBA00022857"/>
    </source>
</evidence>
<evidence type="ECO:0000256" key="18">
    <source>
        <dbReference type="ARBA" id="ARBA00031026"/>
    </source>
</evidence>
<gene>
    <name evidence="20 22" type="primary">murB</name>
    <name evidence="22" type="ORF">ACHINZ_5590</name>
</gene>
<evidence type="ECO:0000256" key="20">
    <source>
        <dbReference type="HAMAP-Rule" id="MF_00037"/>
    </source>
</evidence>
<dbReference type="GO" id="GO:0008762">
    <property type="term" value="F:UDP-N-acetylmuramate dehydrogenase activity"/>
    <property type="evidence" value="ECO:0007669"/>
    <property type="project" value="UniProtKB-UniRule"/>
</dbReference>
<dbReference type="GO" id="GO:0071949">
    <property type="term" value="F:FAD binding"/>
    <property type="evidence" value="ECO:0007669"/>
    <property type="project" value="InterPro"/>
</dbReference>
<dbReference type="AlphaFoldDB" id="A0AAT9G588"/>
<dbReference type="InterPro" id="IPR016169">
    <property type="entry name" value="FAD-bd_PCMH_sub2"/>
</dbReference>
<dbReference type="GO" id="GO:0009252">
    <property type="term" value="P:peptidoglycan biosynthetic process"/>
    <property type="evidence" value="ECO:0007669"/>
    <property type="project" value="UniProtKB-UniRule"/>
</dbReference>
<dbReference type="EMBL" id="AP028961">
    <property type="protein sequence ID" value="BET44884.1"/>
    <property type="molecule type" value="Genomic_DNA"/>
</dbReference>
<dbReference type="InterPro" id="IPR016167">
    <property type="entry name" value="FAD-bd_PCMH_sub1"/>
</dbReference>
<dbReference type="InterPro" id="IPR016166">
    <property type="entry name" value="FAD-bd_PCMH"/>
</dbReference>
<dbReference type="InterPro" id="IPR036318">
    <property type="entry name" value="FAD-bd_PCMH-like_sf"/>
</dbReference>
<dbReference type="NCBIfam" id="NF000755">
    <property type="entry name" value="PRK00046.1"/>
    <property type="match status" value="1"/>
</dbReference>
<keyword evidence="17 20" id="KW-0961">Cell wall biogenesis/degradation</keyword>
<keyword evidence="15 20" id="KW-0560">Oxidoreductase</keyword>
<evidence type="ECO:0000259" key="21">
    <source>
        <dbReference type="PROSITE" id="PS51387"/>
    </source>
</evidence>
<comment type="function">
    <text evidence="2 20">Cell wall formation.</text>
</comment>
<comment type="cofactor">
    <cofactor evidence="1 20">
        <name>FAD</name>
        <dbReference type="ChEBI" id="CHEBI:57692"/>
    </cofactor>
</comment>
<comment type="similarity">
    <text evidence="5 20">Belongs to the MurB family.</text>
</comment>
<feature type="domain" description="FAD-binding PCMH-type" evidence="21">
    <location>
        <begin position="18"/>
        <end position="188"/>
    </location>
</feature>
<dbReference type="GO" id="GO:0071555">
    <property type="term" value="P:cell wall organization"/>
    <property type="evidence" value="ECO:0007669"/>
    <property type="project" value="UniProtKB-KW"/>
</dbReference>
<evidence type="ECO:0000256" key="10">
    <source>
        <dbReference type="ARBA" id="ARBA00022630"/>
    </source>
</evidence>
<evidence type="ECO:0000256" key="16">
    <source>
        <dbReference type="ARBA" id="ARBA00023306"/>
    </source>
</evidence>
<dbReference type="InterPro" id="IPR036635">
    <property type="entry name" value="MurB_C_sf"/>
</dbReference>
<keyword evidence="9 20" id="KW-0132">Cell division</keyword>
<comment type="pathway">
    <text evidence="4 20">Cell wall biogenesis; peptidoglycan biosynthesis.</text>
</comment>
<keyword evidence="12 20" id="KW-0521">NADP</keyword>
<evidence type="ECO:0000256" key="2">
    <source>
        <dbReference type="ARBA" id="ARBA00003921"/>
    </source>
</evidence>
<evidence type="ECO:0000256" key="6">
    <source>
        <dbReference type="ARBA" id="ARBA00012518"/>
    </source>
</evidence>
<feature type="active site" evidence="20">
    <location>
        <position position="164"/>
    </location>
</feature>
<dbReference type="GO" id="GO:0008360">
    <property type="term" value="P:regulation of cell shape"/>
    <property type="evidence" value="ECO:0007669"/>
    <property type="project" value="UniProtKB-KW"/>
</dbReference>
<evidence type="ECO:0000256" key="13">
    <source>
        <dbReference type="ARBA" id="ARBA00022960"/>
    </source>
</evidence>
<dbReference type="GO" id="GO:0051301">
    <property type="term" value="P:cell division"/>
    <property type="evidence" value="ECO:0007669"/>
    <property type="project" value="UniProtKB-KW"/>
</dbReference>
<keyword evidence="16 20" id="KW-0131">Cell cycle</keyword>
<protein>
    <recommendedName>
        <fullName evidence="7 20">UDP-N-acetylenolpyruvoylglucosamine reductase</fullName>
        <ecNumber evidence="6 20">1.3.1.98</ecNumber>
    </recommendedName>
    <alternativeName>
        <fullName evidence="18 20">UDP-N-acetylmuramate dehydrogenase</fullName>
    </alternativeName>
</protein>
<dbReference type="PROSITE" id="PS51387">
    <property type="entry name" value="FAD_PCMH"/>
    <property type="match status" value="1"/>
</dbReference>
<keyword evidence="14 20" id="KW-0573">Peptidoglycan synthesis</keyword>
<dbReference type="PANTHER" id="PTHR21071">
    <property type="entry name" value="UDP-N-ACETYLENOLPYRUVOYLGLUCOSAMINE REDUCTASE"/>
    <property type="match status" value="1"/>
</dbReference>
<evidence type="ECO:0000256" key="17">
    <source>
        <dbReference type="ARBA" id="ARBA00023316"/>
    </source>
</evidence>
<dbReference type="Gene3D" id="3.30.43.10">
    <property type="entry name" value="Uridine Diphospho-n-acetylenolpyruvylglucosamine Reductase, domain 2"/>
    <property type="match status" value="1"/>
</dbReference>
<sequence>MNLFKNYKTLKNLNTFKLDVKARSIQYVYSLQELILSWQYAQKYNLPVLLLGMGSNVLFINNFNGMVIINKIKKLKITESIHEWFIHVGAGNNWHQLIIKLMEKGIYGLENMAFIPGTVGAAPIQNISAYGMEFKDVCNYVDVINLINLKQYRLNKSNCKFGYRNSIFQNTYYKNYAIIAVGLKLLKTWQPRLTHTDLLCLKKHSITSQNILNIIYKIRYKKIPNPKYIGNAGSFFKNAILSKKKANLIKQQYPTCPIYPNSHNTVKISSAWLITQCNLKGYQIGGAAVDATQALILINKNHATGNDIIKLAYFVHKTVLDKFNIYLEPEVNIIDINGKINLRNNFYEPN</sequence>
<dbReference type="Pfam" id="PF01565">
    <property type="entry name" value="FAD_binding_4"/>
    <property type="match status" value="1"/>
</dbReference>
<evidence type="ECO:0000256" key="7">
    <source>
        <dbReference type="ARBA" id="ARBA00015188"/>
    </source>
</evidence>
<evidence type="ECO:0000256" key="15">
    <source>
        <dbReference type="ARBA" id="ARBA00023002"/>
    </source>
</evidence>